<dbReference type="GO" id="GO:0016780">
    <property type="term" value="F:phosphotransferase activity, for other substituted phosphate groups"/>
    <property type="evidence" value="ECO:0007669"/>
    <property type="project" value="TreeGrafter"/>
</dbReference>
<keyword evidence="6" id="KW-1185">Reference proteome</keyword>
<keyword evidence="3" id="KW-0812">Transmembrane</keyword>
<comment type="caution">
    <text evidence="5">The sequence shown here is derived from an EMBL/GenBank/DDBJ whole genome shotgun (WGS) entry which is preliminary data.</text>
</comment>
<dbReference type="GO" id="GO:0000271">
    <property type="term" value="P:polysaccharide biosynthetic process"/>
    <property type="evidence" value="ECO:0007669"/>
    <property type="project" value="UniProtKB-KW"/>
</dbReference>
<reference evidence="5" key="1">
    <citation type="submission" date="2022-03" db="EMBL/GenBank/DDBJ databases">
        <title>The complete genome sequence of a Methyloterrigena soli.</title>
        <authorList>
            <person name="Zi Z."/>
        </authorList>
    </citation>
    <scope>NUCLEOTIDE SEQUENCE</scope>
    <source>
        <strain evidence="5">M48</strain>
    </source>
</reference>
<evidence type="ECO:0000256" key="1">
    <source>
        <dbReference type="ARBA" id="ARBA00006464"/>
    </source>
</evidence>
<dbReference type="EMBL" id="JALAZD010000001">
    <property type="protein sequence ID" value="MCI0125374.1"/>
    <property type="molecule type" value="Genomic_DNA"/>
</dbReference>
<evidence type="ECO:0000259" key="4">
    <source>
        <dbReference type="Pfam" id="PF02397"/>
    </source>
</evidence>
<keyword evidence="3" id="KW-1133">Transmembrane helix</keyword>
<feature type="domain" description="Bacterial sugar transferase" evidence="4">
    <location>
        <begin position="33"/>
        <end position="222"/>
    </location>
</feature>
<dbReference type="AlphaFoldDB" id="A0AA41QIS4"/>
<comment type="similarity">
    <text evidence="1">Belongs to the bacterial sugar transferase family.</text>
</comment>
<evidence type="ECO:0000313" key="5">
    <source>
        <dbReference type="EMBL" id="MCI0125374.1"/>
    </source>
</evidence>
<protein>
    <submittedName>
        <fullName evidence="5">Sugar transferase</fullName>
    </submittedName>
</protein>
<gene>
    <name evidence="5" type="ORF">ML536_00885</name>
</gene>
<dbReference type="RefSeq" id="WP_281734621.1">
    <property type="nucleotide sequence ID" value="NZ_JAKETQ010000001.1"/>
</dbReference>
<dbReference type="Proteomes" id="UP001156140">
    <property type="component" value="Unassembled WGS sequence"/>
</dbReference>
<accession>A0AA41QIS4</accession>
<keyword evidence="5" id="KW-0808">Transferase</keyword>
<feature type="transmembrane region" description="Helical" evidence="3">
    <location>
        <begin position="38"/>
        <end position="59"/>
    </location>
</feature>
<organism evidence="5 6">
    <name type="scientific">Paradevosia shaoguanensis</name>
    <dbReference type="NCBI Taxonomy" id="1335043"/>
    <lineage>
        <taxon>Bacteria</taxon>
        <taxon>Pseudomonadati</taxon>
        <taxon>Pseudomonadota</taxon>
        <taxon>Alphaproteobacteria</taxon>
        <taxon>Hyphomicrobiales</taxon>
        <taxon>Devosiaceae</taxon>
        <taxon>Paradevosia</taxon>
    </lineage>
</organism>
<dbReference type="Pfam" id="PF02397">
    <property type="entry name" value="Bac_transf"/>
    <property type="match status" value="1"/>
</dbReference>
<proteinExistence type="inferred from homology"/>
<dbReference type="PANTHER" id="PTHR30576">
    <property type="entry name" value="COLANIC BIOSYNTHESIS UDP-GLUCOSE LIPID CARRIER TRANSFERASE"/>
    <property type="match status" value="1"/>
</dbReference>
<keyword evidence="3" id="KW-0472">Membrane</keyword>
<dbReference type="InterPro" id="IPR003362">
    <property type="entry name" value="Bact_transf"/>
</dbReference>
<keyword evidence="2" id="KW-0270">Exopolysaccharide synthesis</keyword>
<evidence type="ECO:0000256" key="2">
    <source>
        <dbReference type="ARBA" id="ARBA00023169"/>
    </source>
</evidence>
<evidence type="ECO:0000313" key="6">
    <source>
        <dbReference type="Proteomes" id="UP001156140"/>
    </source>
</evidence>
<sequence length="226" mass="25413">MSVDKTSFSKIPLYEDEDGSVGPVRRGLYPLVKRSMDIAGGLTLGAVALPIVLVAAALVRRDGGPAFYHQKRLGRNGEVFEIWKLRSMVMDADAHLARYLEENPEARREWDLHQKLKFDPRITPVGRFLRKYSIDELPQLWNVLKGDMSLVGPRPMFPSQRQIYPGSACFALRPGITGLWQTSARNASTFSERADYDLRYAREMSLTADIAILLRTVGIVLKGTGY</sequence>
<name>A0AA41QIS4_9HYPH</name>
<dbReference type="PANTHER" id="PTHR30576:SF0">
    <property type="entry name" value="UNDECAPRENYL-PHOSPHATE N-ACETYLGALACTOSAMINYL 1-PHOSPHATE TRANSFERASE-RELATED"/>
    <property type="match status" value="1"/>
</dbReference>
<evidence type="ECO:0000256" key="3">
    <source>
        <dbReference type="SAM" id="Phobius"/>
    </source>
</evidence>